<dbReference type="Pfam" id="PF12631">
    <property type="entry name" value="MnmE_helical"/>
    <property type="match status" value="1"/>
</dbReference>
<organism evidence="2">
    <name type="scientific">bioreactor metagenome</name>
    <dbReference type="NCBI Taxonomy" id="1076179"/>
    <lineage>
        <taxon>unclassified sequences</taxon>
        <taxon>metagenomes</taxon>
        <taxon>ecological metagenomes</taxon>
    </lineage>
</organism>
<accession>A0A645D454</accession>
<gene>
    <name evidence="2" type="primary">mnmE_41</name>
    <name evidence="2" type="ORF">SDC9_131055</name>
</gene>
<keyword evidence="2" id="KW-0378">Hydrolase</keyword>
<dbReference type="AlphaFoldDB" id="A0A645D454"/>
<feature type="domain" description="MnmE helical" evidence="1">
    <location>
        <begin position="2"/>
        <end position="98"/>
    </location>
</feature>
<name>A0A645D454_9ZZZZ</name>
<protein>
    <submittedName>
        <fullName evidence="2">tRNA modification GTPase MnmE</fullName>
        <ecNumber evidence="2">3.6.-.-</ecNumber>
    </submittedName>
</protein>
<proteinExistence type="predicted"/>
<reference evidence="2" key="1">
    <citation type="submission" date="2019-08" db="EMBL/GenBank/DDBJ databases">
        <authorList>
            <person name="Kucharzyk K."/>
            <person name="Murdoch R.W."/>
            <person name="Higgins S."/>
            <person name="Loffler F."/>
        </authorList>
    </citation>
    <scope>NUCLEOTIDE SEQUENCE</scope>
</reference>
<evidence type="ECO:0000259" key="1">
    <source>
        <dbReference type="Pfam" id="PF12631"/>
    </source>
</evidence>
<dbReference type="EMBL" id="VSSQ01032653">
    <property type="protein sequence ID" value="MPM83985.1"/>
    <property type="molecule type" value="Genomic_DNA"/>
</dbReference>
<dbReference type="Gene3D" id="3.40.50.300">
    <property type="entry name" value="P-loop containing nucleotide triphosphate hydrolases"/>
    <property type="match status" value="1"/>
</dbReference>
<comment type="caution">
    <text evidence="2">The sequence shown here is derived from an EMBL/GenBank/DDBJ whole genome shotgun (WGS) entry which is preliminary data.</text>
</comment>
<dbReference type="InterPro" id="IPR025867">
    <property type="entry name" value="MnmE_helical"/>
</dbReference>
<dbReference type="InterPro" id="IPR027417">
    <property type="entry name" value="P-loop_NTPase"/>
</dbReference>
<dbReference type="Gene3D" id="1.20.120.430">
    <property type="entry name" value="tRNA modification GTPase MnmE domain 2"/>
    <property type="match status" value="1"/>
</dbReference>
<dbReference type="InterPro" id="IPR027368">
    <property type="entry name" value="MnmE_dom2"/>
</dbReference>
<sequence length="101" mass="10617">MNMLRFSAKTGEGLEELSAYIGGLYLPGEGEVLMTSLRHAEAAARALICAEAAISAISAGELCDMAEFDIRAAIEALGEITGEDVADDVVDSIFSRFCVGK</sequence>
<evidence type="ECO:0000313" key="2">
    <source>
        <dbReference type="EMBL" id="MPM83985.1"/>
    </source>
</evidence>
<dbReference type="SUPFAM" id="SSF116878">
    <property type="entry name" value="TrmE connector domain"/>
    <property type="match status" value="1"/>
</dbReference>
<dbReference type="EC" id="3.6.-.-" evidence="2"/>
<dbReference type="GO" id="GO:0016787">
    <property type="term" value="F:hydrolase activity"/>
    <property type="evidence" value="ECO:0007669"/>
    <property type="project" value="UniProtKB-KW"/>
</dbReference>